<dbReference type="OrthoDB" id="9799053at2"/>
<dbReference type="KEGG" id="opr:Ocepr_0310"/>
<dbReference type="RefSeq" id="WP_013456940.1">
    <property type="nucleotide sequence ID" value="NC_014761.1"/>
</dbReference>
<organism evidence="1 2">
    <name type="scientific">Oceanithermus profundus (strain DSM 14977 / NBRC 100410 / VKM B-2274 / 506)</name>
    <dbReference type="NCBI Taxonomy" id="670487"/>
    <lineage>
        <taxon>Bacteria</taxon>
        <taxon>Thermotogati</taxon>
        <taxon>Deinococcota</taxon>
        <taxon>Deinococci</taxon>
        <taxon>Thermales</taxon>
        <taxon>Thermaceae</taxon>
        <taxon>Oceanithermus</taxon>
    </lineage>
</organism>
<dbReference type="EMBL" id="CP002361">
    <property type="protein sequence ID" value="ADR35770.1"/>
    <property type="molecule type" value="Genomic_DNA"/>
</dbReference>
<name>E4U6N2_OCEP5</name>
<keyword evidence="2" id="KW-1185">Reference proteome</keyword>
<dbReference type="STRING" id="670487.Ocepr_0310"/>
<gene>
    <name evidence="1" type="ordered locus">Ocepr_0310</name>
</gene>
<dbReference type="HOGENOM" id="CLU_2480280_0_0_0"/>
<evidence type="ECO:0000313" key="1">
    <source>
        <dbReference type="EMBL" id="ADR35770.1"/>
    </source>
</evidence>
<dbReference type="Proteomes" id="UP000008722">
    <property type="component" value="Chromosome"/>
</dbReference>
<reference evidence="1 2" key="2">
    <citation type="journal article" date="2011" name="Stand. Genomic Sci.">
        <title>Complete genome sequence of Oceanithermus profundus type strain (506).</title>
        <authorList>
            <person name="Pati A."/>
            <person name="Zhang X."/>
            <person name="Lapidus A."/>
            <person name="Nolan M."/>
            <person name="Lucas S."/>
            <person name="Del Rio T.G."/>
            <person name="Tice H."/>
            <person name="Cheng J.F."/>
            <person name="Tapia R."/>
            <person name="Han C."/>
            <person name="Goodwin L."/>
            <person name="Pitluck S."/>
            <person name="Liolios K."/>
            <person name="Pagani I."/>
            <person name="Ivanova N."/>
            <person name="Mavromatis K."/>
            <person name="Chen A."/>
            <person name="Palaniappan K."/>
            <person name="Hauser L."/>
            <person name="Jeffries C.D."/>
            <person name="Brambilla E.M."/>
            <person name="Rohl A."/>
            <person name="Mwirichia R."/>
            <person name="Rohde M."/>
            <person name="Tindall B.J."/>
            <person name="Sikorski J."/>
            <person name="Wirth R."/>
            <person name="Goker M."/>
            <person name="Woyke T."/>
            <person name="Detter J.C."/>
            <person name="Bristow J."/>
            <person name="Eisen J.A."/>
            <person name="Markowitz V."/>
            <person name="Hugenholtz P."/>
            <person name="Kyrpides N.C."/>
            <person name="Klenk H.P."/>
            <person name="Land M."/>
        </authorList>
    </citation>
    <scope>NUCLEOTIDE SEQUENCE [LARGE SCALE GENOMIC DNA]</scope>
    <source>
        <strain evidence="2">DSM 14977 / NBRC 100410 / VKM B-2274 / 506</strain>
    </source>
</reference>
<accession>E4U6N2</accession>
<protein>
    <submittedName>
        <fullName evidence="1">Uncharacterized protein</fullName>
    </submittedName>
</protein>
<reference evidence="2" key="1">
    <citation type="submission" date="2010-11" db="EMBL/GenBank/DDBJ databases">
        <title>The complete sequence of chromosome of Oceanithermus profundus DSM 14977.</title>
        <authorList>
            <consortium name="US DOE Joint Genome Institute (JGI-PGF)"/>
            <person name="Lucas S."/>
            <person name="Copeland A."/>
            <person name="Lapidus A."/>
            <person name="Bruce D."/>
            <person name="Goodwin L."/>
            <person name="Pitluck S."/>
            <person name="Kyrpides N."/>
            <person name="Mavromatis K."/>
            <person name="Pagani I."/>
            <person name="Ivanova N."/>
            <person name="Zhang X."/>
            <person name="Brettin T."/>
            <person name="Detter J.C."/>
            <person name="Tapia R."/>
            <person name="Han C."/>
            <person name="Land M."/>
            <person name="Hauser L."/>
            <person name="Markowitz V."/>
            <person name="Cheng J.-F."/>
            <person name="Hugenholtz P."/>
            <person name="Woyke T."/>
            <person name="Wu D."/>
            <person name="Tindall B."/>
            <person name="Faehnrich R."/>
            <person name="Brambilla E."/>
            <person name="Klenk H.-P."/>
            <person name="Eisen J.A."/>
        </authorList>
    </citation>
    <scope>NUCLEOTIDE SEQUENCE [LARGE SCALE GENOMIC DNA]</scope>
    <source>
        <strain evidence="2">DSM 14977 / NBRC 100410 / VKM B-2274 / 506</strain>
    </source>
</reference>
<proteinExistence type="predicted"/>
<dbReference type="AlphaFoldDB" id="E4U6N2"/>
<evidence type="ECO:0000313" key="2">
    <source>
        <dbReference type="Proteomes" id="UP000008722"/>
    </source>
</evidence>
<sequence>MEVETVHDPPMERLEATGVFGRTVRIREASGFLRTCGGKATGCFSEGRGAVTPRAGRGAGGGLATFPRGARRIRKALRPVRKHCTLA</sequence>